<dbReference type="InterPro" id="IPR025420">
    <property type="entry name" value="DUF4143"/>
</dbReference>
<name>A0A1L7RNM3_9ACTO</name>
<gene>
    <name evidence="2" type="ORF">AAM4_1410</name>
</gene>
<dbReference type="Pfam" id="PF13635">
    <property type="entry name" value="DUF4143"/>
    <property type="match status" value="1"/>
</dbReference>
<dbReference type="RefSeq" id="WP_210580067.1">
    <property type="nucleotide sequence ID" value="NZ_LK995498.1"/>
</dbReference>
<organism evidence="2">
    <name type="scientific">Actinomyces succiniciruminis</name>
    <dbReference type="NCBI Taxonomy" id="1522002"/>
    <lineage>
        <taxon>Bacteria</taxon>
        <taxon>Bacillati</taxon>
        <taxon>Actinomycetota</taxon>
        <taxon>Actinomycetes</taxon>
        <taxon>Actinomycetales</taxon>
        <taxon>Actinomycetaceae</taxon>
        <taxon>Actinomyces</taxon>
    </lineage>
</organism>
<evidence type="ECO:0000313" key="2">
    <source>
        <dbReference type="EMBL" id="CED91242.1"/>
    </source>
</evidence>
<sequence>MLKLVTDRHFWLFRCDSCDVCPGADVARLTHDLEAFGFLLEFAVVHDLLVYAEAVGGRVHRYRDSNGHLIDAVIPMPDGSWAAVEVKLVGGRVPAGAARLSQAVAQKRPAAT</sequence>
<reference evidence="2" key="1">
    <citation type="submission" date="2014-07" db="EMBL/GenBank/DDBJ databases">
        <authorList>
            <person name="Zhang J.E."/>
            <person name="Yang H."/>
            <person name="Guo J."/>
            <person name="Deng Z."/>
            <person name="Luo H."/>
            <person name="Luo M."/>
            <person name="Zhao B."/>
        </authorList>
    </citation>
    <scope>NUCLEOTIDE SEQUENCE</scope>
    <source>
        <strain evidence="2">AM4</strain>
    </source>
</reference>
<protein>
    <recommendedName>
        <fullName evidence="1">DUF4143 domain-containing protein</fullName>
    </recommendedName>
</protein>
<dbReference type="AlphaFoldDB" id="A0A1L7RNM3"/>
<feature type="domain" description="DUF4143" evidence="1">
    <location>
        <begin position="29"/>
        <end position="88"/>
    </location>
</feature>
<evidence type="ECO:0000259" key="1">
    <source>
        <dbReference type="Pfam" id="PF13635"/>
    </source>
</evidence>
<dbReference type="EMBL" id="LK995498">
    <property type="protein sequence ID" value="CED91242.1"/>
    <property type="molecule type" value="Genomic_DNA"/>
</dbReference>
<proteinExistence type="predicted"/>
<accession>A0A1L7RNM3</accession>